<feature type="compositionally biased region" description="Low complexity" evidence="2">
    <location>
        <begin position="105"/>
        <end position="159"/>
    </location>
</feature>
<keyword evidence="1" id="KW-0677">Repeat</keyword>
<reference evidence="5 6" key="1">
    <citation type="submission" date="2023-03" db="EMBL/GenBank/DDBJ databases">
        <title>Whole genome sequencing of Methanotrichaceae archaeon M04Ac.</title>
        <authorList>
            <person name="Khomyakova M.A."/>
            <person name="Merkel A.Y."/>
            <person name="Slobodkin A.I."/>
        </authorList>
    </citation>
    <scope>NUCLEOTIDE SEQUENCE [LARGE SCALE GENOMIC DNA]</scope>
    <source>
        <strain evidence="5 6">M04Ac</strain>
    </source>
</reference>
<dbReference type="SMART" id="SM00450">
    <property type="entry name" value="RHOD"/>
    <property type="match status" value="2"/>
</dbReference>
<dbReference type="Pfam" id="PF00581">
    <property type="entry name" value="Rhodanese"/>
    <property type="match status" value="2"/>
</dbReference>
<dbReference type="EMBL" id="JARFPL010000013">
    <property type="protein sequence ID" value="MDF0593064.1"/>
    <property type="molecule type" value="Genomic_DNA"/>
</dbReference>
<evidence type="ECO:0000313" key="6">
    <source>
        <dbReference type="Proteomes" id="UP001215956"/>
    </source>
</evidence>
<accession>A0ABT5XEC1</accession>
<dbReference type="InterPro" id="IPR036873">
    <property type="entry name" value="Rhodanese-like_dom_sf"/>
</dbReference>
<evidence type="ECO:0000313" key="5">
    <source>
        <dbReference type="EMBL" id="MDF0593064.1"/>
    </source>
</evidence>
<dbReference type="InterPro" id="IPR001763">
    <property type="entry name" value="Rhodanese-like_dom"/>
</dbReference>
<comment type="caution">
    <text evidence="5">The sequence shown here is derived from an EMBL/GenBank/DDBJ whole genome shotgun (WGS) entry which is preliminary data.</text>
</comment>
<proteinExistence type="predicted"/>
<keyword evidence="3" id="KW-0472">Membrane</keyword>
<dbReference type="PANTHER" id="PTHR43855">
    <property type="entry name" value="THIOSULFATE SULFURTRANSFERASE"/>
    <property type="match status" value="1"/>
</dbReference>
<keyword evidence="3" id="KW-0812">Transmembrane</keyword>
<feature type="domain" description="Rhodanese" evidence="4">
    <location>
        <begin position="190"/>
        <end position="283"/>
    </location>
</feature>
<protein>
    <submittedName>
        <fullName evidence="5">Rhodanese-like domain-containing protein</fullName>
    </submittedName>
</protein>
<feature type="domain" description="Rhodanese" evidence="4">
    <location>
        <begin position="313"/>
        <end position="406"/>
    </location>
</feature>
<sequence>MKDDGKKITREAYPSDPFMGGPAERAKPLKTTFGQIPGLKQIRGFRGLSALIIVLLALGGFFPLLAIGGAADCDFCIDYSKDYDSQVVSIRGSSGPTGLAQPTGSNNPAWNNPASNNPASNDPASNNPASNNPASNNPASNDPASNNPASNGPAINPASANPDRDGIGVFLLPISAVLEDNLILDISPDADEYIEGAISVNYEEFITKDGRIRPVSEISGILGRAGISWDDSVVIYGECLPCGTGPVPATFTYWLFKYLGHDQVRILDGDVEDWKAAGLSVADYPATRPATVYAPQVKADLYANYNYVKSGIYQIVDARSAEAAAPASIPGAVNIPLDSVLDGDDIKSPEELKEIFRDLRTNRPVAVYTNTGIQAAVTWFALEMTGYDAVLYSWRDWLESHPALEVELIEATAEPNPVRASEAVWLAAAFSDPEAAAARPVQLGRTASVSCVPCGFGSPQSFANLDSAGGTVRIGGPSSGASSGLPSAGGAAAAKNPLKVTAMIVEADGEEVGRAELLAGSDENYVGIWSSEGLEPGVYGLNILAERSGSTRFFRNVLAIEVLGE</sequence>
<evidence type="ECO:0000256" key="2">
    <source>
        <dbReference type="SAM" id="MobiDB-lite"/>
    </source>
</evidence>
<dbReference type="Proteomes" id="UP001215956">
    <property type="component" value="Unassembled WGS sequence"/>
</dbReference>
<evidence type="ECO:0000256" key="3">
    <source>
        <dbReference type="SAM" id="Phobius"/>
    </source>
</evidence>
<organism evidence="5 6">
    <name type="scientific">Candidatus Methanocrinis alkalitolerans</name>
    <dbReference type="NCBI Taxonomy" id="3033395"/>
    <lineage>
        <taxon>Archaea</taxon>
        <taxon>Methanobacteriati</taxon>
        <taxon>Methanobacteriota</taxon>
        <taxon>Stenosarchaea group</taxon>
        <taxon>Methanomicrobia</taxon>
        <taxon>Methanotrichales</taxon>
        <taxon>Methanotrichaceae</taxon>
        <taxon>Methanocrinis</taxon>
    </lineage>
</organism>
<feature type="compositionally biased region" description="Polar residues" evidence="2">
    <location>
        <begin position="93"/>
        <end position="104"/>
    </location>
</feature>
<evidence type="ECO:0000259" key="4">
    <source>
        <dbReference type="PROSITE" id="PS50206"/>
    </source>
</evidence>
<dbReference type="SUPFAM" id="SSF52821">
    <property type="entry name" value="Rhodanese/Cell cycle control phosphatase"/>
    <property type="match status" value="2"/>
</dbReference>
<feature type="compositionally biased region" description="Basic and acidic residues" evidence="2">
    <location>
        <begin position="1"/>
        <end position="10"/>
    </location>
</feature>
<evidence type="ECO:0000256" key="1">
    <source>
        <dbReference type="ARBA" id="ARBA00022737"/>
    </source>
</evidence>
<dbReference type="PROSITE" id="PS50206">
    <property type="entry name" value="RHODANESE_3"/>
    <property type="match status" value="2"/>
</dbReference>
<name>A0ABT5XEC1_9EURY</name>
<dbReference type="PANTHER" id="PTHR43855:SF1">
    <property type="entry name" value="THIOSULFATE SULFURTRANSFERASE"/>
    <property type="match status" value="1"/>
</dbReference>
<feature type="transmembrane region" description="Helical" evidence="3">
    <location>
        <begin position="48"/>
        <end position="71"/>
    </location>
</feature>
<feature type="region of interest" description="Disordered" evidence="2">
    <location>
        <begin position="93"/>
        <end position="159"/>
    </location>
</feature>
<dbReference type="Gene3D" id="3.40.250.10">
    <property type="entry name" value="Rhodanese-like domain"/>
    <property type="match status" value="2"/>
</dbReference>
<gene>
    <name evidence="5" type="ORF">P0O24_05645</name>
</gene>
<keyword evidence="6" id="KW-1185">Reference proteome</keyword>
<dbReference type="InterPro" id="IPR051126">
    <property type="entry name" value="Thiosulfate_sulfurtransferase"/>
</dbReference>
<feature type="region of interest" description="Disordered" evidence="2">
    <location>
        <begin position="1"/>
        <end position="24"/>
    </location>
</feature>
<keyword evidence="3" id="KW-1133">Transmembrane helix</keyword>